<feature type="region of interest" description="Disordered" evidence="2">
    <location>
        <begin position="1"/>
        <end position="34"/>
    </location>
</feature>
<dbReference type="GO" id="GO:0016020">
    <property type="term" value="C:membrane"/>
    <property type="evidence" value="ECO:0007669"/>
    <property type="project" value="UniProtKB-SubCell"/>
</dbReference>
<feature type="transmembrane region" description="Helical" evidence="3">
    <location>
        <begin position="68"/>
        <end position="91"/>
    </location>
</feature>
<accession>A0A2W4ZE64</accession>
<evidence type="ECO:0000256" key="3">
    <source>
        <dbReference type="SAM" id="Phobius"/>
    </source>
</evidence>
<comment type="subcellular location">
    <subcellularLocation>
        <location evidence="1">Membrane</location>
        <topology evidence="1">Multi-pass membrane protein</topology>
    </subcellularLocation>
</comment>
<reference evidence="5 6" key="2">
    <citation type="submission" date="2018-06" db="EMBL/GenBank/DDBJ databases">
        <title>Metagenomic assembly of (sub)arctic Cyanobacteria and their associated microbiome from non-axenic cultures.</title>
        <authorList>
            <person name="Baurain D."/>
        </authorList>
    </citation>
    <scope>NUCLEOTIDE SEQUENCE [LARGE SCALE GENOMIC DNA]</scope>
    <source>
        <strain evidence="5">ULC027bin1</strain>
    </source>
</reference>
<dbReference type="AlphaFoldDB" id="A0A2W4ZE64"/>
<sequence length="144" mass="16006">MDTELKTDESVFADSSQTNGIPNDTSSADTSTTETVEQVKRVTAQLVDKLGDLDKYFGEFVREYKRPLIALGLFFGLFLSIKLTLAILSAINDVPVLAPTFELIGLLYSGWFVYRYLLKASNRSELASEMEALKDQILGRASQL</sequence>
<dbReference type="EMBL" id="QBMP01000062">
    <property type="protein sequence ID" value="PZO56841.1"/>
    <property type="molecule type" value="Genomic_DNA"/>
</dbReference>
<protein>
    <recommendedName>
        <fullName evidence="4">Cyanobacterial aminoacyl-tRNA synthetase CAAD domain-containing protein</fullName>
    </recommendedName>
</protein>
<dbReference type="InterPro" id="IPR025564">
    <property type="entry name" value="CAAD_dom"/>
</dbReference>
<dbReference type="InterPro" id="IPR033344">
    <property type="entry name" value="CURT1"/>
</dbReference>
<keyword evidence="3" id="KW-0472">Membrane</keyword>
<keyword evidence="3" id="KW-1133">Transmembrane helix</keyword>
<dbReference type="PANTHER" id="PTHR33222:SF4">
    <property type="entry name" value="PROTEIN CURVATURE THYLAKOID 1A, CHLOROPLASTIC"/>
    <property type="match status" value="1"/>
</dbReference>
<evidence type="ECO:0000256" key="1">
    <source>
        <dbReference type="ARBA" id="ARBA00004141"/>
    </source>
</evidence>
<dbReference type="Pfam" id="PF14159">
    <property type="entry name" value="CAAD"/>
    <property type="match status" value="1"/>
</dbReference>
<dbReference type="PANTHER" id="PTHR33222">
    <property type="match status" value="1"/>
</dbReference>
<dbReference type="Proteomes" id="UP000249794">
    <property type="component" value="Unassembled WGS sequence"/>
</dbReference>
<comment type="caution">
    <text evidence="5">The sequence shown here is derived from an EMBL/GenBank/DDBJ whole genome shotgun (WGS) entry which is preliminary data.</text>
</comment>
<evidence type="ECO:0000313" key="6">
    <source>
        <dbReference type="Proteomes" id="UP000249794"/>
    </source>
</evidence>
<feature type="transmembrane region" description="Helical" evidence="3">
    <location>
        <begin position="97"/>
        <end position="118"/>
    </location>
</feature>
<name>A0A2W4ZE64_9CYAN</name>
<proteinExistence type="predicted"/>
<feature type="compositionally biased region" description="Polar residues" evidence="2">
    <location>
        <begin position="13"/>
        <end position="23"/>
    </location>
</feature>
<evidence type="ECO:0000256" key="2">
    <source>
        <dbReference type="SAM" id="MobiDB-lite"/>
    </source>
</evidence>
<feature type="domain" description="Cyanobacterial aminoacyl-tRNA synthetase CAAD" evidence="4">
    <location>
        <begin position="55"/>
        <end position="139"/>
    </location>
</feature>
<evidence type="ECO:0000259" key="4">
    <source>
        <dbReference type="Pfam" id="PF14159"/>
    </source>
</evidence>
<evidence type="ECO:0000313" key="5">
    <source>
        <dbReference type="EMBL" id="PZO56841.1"/>
    </source>
</evidence>
<organism evidence="5 6">
    <name type="scientific">Phormidesmis priestleyi</name>
    <dbReference type="NCBI Taxonomy" id="268141"/>
    <lineage>
        <taxon>Bacteria</taxon>
        <taxon>Bacillati</taxon>
        <taxon>Cyanobacteriota</taxon>
        <taxon>Cyanophyceae</taxon>
        <taxon>Leptolyngbyales</taxon>
        <taxon>Leptolyngbyaceae</taxon>
        <taxon>Phormidesmis</taxon>
    </lineage>
</organism>
<reference evidence="6" key="1">
    <citation type="submission" date="2018-04" db="EMBL/GenBank/DDBJ databases">
        <authorList>
            <person name="Cornet L."/>
        </authorList>
    </citation>
    <scope>NUCLEOTIDE SEQUENCE [LARGE SCALE GENOMIC DNA]</scope>
</reference>
<keyword evidence="3" id="KW-0812">Transmembrane</keyword>
<dbReference type="GO" id="GO:0009579">
    <property type="term" value="C:thylakoid"/>
    <property type="evidence" value="ECO:0007669"/>
    <property type="project" value="InterPro"/>
</dbReference>
<feature type="compositionally biased region" description="Low complexity" evidence="2">
    <location>
        <begin position="24"/>
        <end position="34"/>
    </location>
</feature>
<gene>
    <name evidence="5" type="ORF">DCF15_07975</name>
</gene>